<reference evidence="1 2" key="1">
    <citation type="submission" date="2019-10" db="EMBL/GenBank/DDBJ databases">
        <title>Genome sequence of Phaeocystidibacter marisrubri JCM30614 (type strain).</title>
        <authorList>
            <person name="Bowman J.P."/>
        </authorList>
    </citation>
    <scope>NUCLEOTIDE SEQUENCE [LARGE SCALE GENOMIC DNA]</scope>
    <source>
        <strain evidence="1 2">JCM 30614</strain>
    </source>
</reference>
<dbReference type="AlphaFoldDB" id="A0A6L3ZHS8"/>
<sequence>MSVVCFAQEQERSHALGAEVLSESPNGVISVSPQLYERIKAWLAIEEIPLDHFLASSELPQGEVQEFLNQFNVTFSKTGSDCICATIRPNIVYSYRTIDPNQWTDNHEVVDDGDWFGGAYRKTTRLMDGPGMNLDLYFYWDDGAFNTSIEIKESLIQVELLNLCTQLFYRNSECFCEKPLRVSSRAYYNYNYDSRSYGLFTSHGRAGELDFGFSTLVLDLEPNINGQNIFSELDVKSFEIYNGYWKAWINPNWKGYLKFGGELAKTIYGIATISPTGAIVKKDSTGNVGASPPPSFPVSNLSDLSNALNGLGTKYSIYTSSLPGSGNRAYSSITYLKSNIPKVILHVGQAKVYADGSGTSGHVDIDFGSTYQATHVVGFHDIGYSDEMTPISEGQCCNEDYGFWWYSEDYSKIGIANVQTDIANLLNYGGVFRWYNAYPITLTLHSSGIPAYINSSTRQISRVRENAGEVEGDETCRCKSLEYRPNERLVPRIVANSLEYCRQSFTIHDATYPNLVQLFPNVESRWRLNGVDIPGSTNSSSVTVNGPGTYSLVYVDLVSGYCQTIDAVEITQCVGKHDFGSIQVLNGSIYINTDNQMDRVDIFTLDGRLISSNHADSHILSMQNSKLAQGVYIVKVLLHNGEYIVERIVL</sequence>
<comment type="caution">
    <text evidence="1">The sequence shown here is derived from an EMBL/GenBank/DDBJ whole genome shotgun (WGS) entry which is preliminary data.</text>
</comment>
<accession>A0A6L3ZHS8</accession>
<dbReference type="EMBL" id="WBVQ01000001">
    <property type="protein sequence ID" value="KAB2817414.1"/>
    <property type="molecule type" value="Genomic_DNA"/>
</dbReference>
<proteinExistence type="predicted"/>
<dbReference type="OrthoDB" id="9765926at2"/>
<organism evidence="1 2">
    <name type="scientific">Phaeocystidibacter marisrubri</name>
    <dbReference type="NCBI Taxonomy" id="1577780"/>
    <lineage>
        <taxon>Bacteria</taxon>
        <taxon>Pseudomonadati</taxon>
        <taxon>Bacteroidota</taxon>
        <taxon>Flavobacteriia</taxon>
        <taxon>Flavobacteriales</taxon>
        <taxon>Phaeocystidibacteraceae</taxon>
        <taxon>Phaeocystidibacter</taxon>
    </lineage>
</organism>
<evidence type="ECO:0000313" key="2">
    <source>
        <dbReference type="Proteomes" id="UP000484164"/>
    </source>
</evidence>
<keyword evidence="2" id="KW-1185">Reference proteome</keyword>
<evidence type="ECO:0000313" key="1">
    <source>
        <dbReference type="EMBL" id="KAB2817414.1"/>
    </source>
</evidence>
<dbReference type="RefSeq" id="WP_151691985.1">
    <property type="nucleotide sequence ID" value="NZ_BMGX01000002.1"/>
</dbReference>
<gene>
    <name evidence="1" type="ORF">F8C82_03185</name>
</gene>
<name>A0A6L3ZHS8_9FLAO</name>
<dbReference type="Proteomes" id="UP000484164">
    <property type="component" value="Unassembled WGS sequence"/>
</dbReference>
<protein>
    <submittedName>
        <fullName evidence="1">T9SS type A sorting domain-containing protein</fullName>
    </submittedName>
</protein>